<comment type="caution">
    <text evidence="1">The sequence shown here is derived from an EMBL/GenBank/DDBJ whole genome shotgun (WGS) entry which is preliminary data.</text>
</comment>
<name>A0A4R3YV40_9GAMM</name>
<accession>A0A4R3YV40</accession>
<reference evidence="1 2" key="1">
    <citation type="submission" date="2019-03" db="EMBL/GenBank/DDBJ databases">
        <title>Genomic Encyclopedia of Type Strains, Phase IV (KMG-IV): sequencing the most valuable type-strain genomes for metagenomic binning, comparative biology and taxonomic classification.</title>
        <authorList>
            <person name="Goeker M."/>
        </authorList>
    </citation>
    <scope>NUCLEOTIDE SEQUENCE [LARGE SCALE GENOMIC DNA]</scope>
    <source>
        <strain evidence="1 2">DSM 19580</strain>
    </source>
</reference>
<dbReference type="InterPro" id="IPR053140">
    <property type="entry name" value="GDSL_Rv0518-like"/>
</dbReference>
<proteinExistence type="predicted"/>
<dbReference type="AlphaFoldDB" id="A0A4R3YV40"/>
<dbReference type="SUPFAM" id="SSF52266">
    <property type="entry name" value="SGNH hydrolase"/>
    <property type="match status" value="1"/>
</dbReference>
<dbReference type="CDD" id="cd01830">
    <property type="entry name" value="XynE_like"/>
    <property type="match status" value="1"/>
</dbReference>
<keyword evidence="2" id="KW-1185">Reference proteome</keyword>
<gene>
    <name evidence="1" type="ORF">EDC52_1063</name>
</gene>
<dbReference type="Gene3D" id="3.40.50.1110">
    <property type="entry name" value="SGNH hydrolase"/>
    <property type="match status" value="1"/>
</dbReference>
<dbReference type="PANTHER" id="PTHR43784">
    <property type="entry name" value="GDSL-LIKE LIPASE/ACYLHYDROLASE, PUTATIVE (AFU_ORTHOLOGUE AFUA_2G00820)-RELATED"/>
    <property type="match status" value="1"/>
</dbReference>
<protein>
    <submittedName>
        <fullName evidence="1">Lysophospholipase L1-like esterase</fullName>
    </submittedName>
</protein>
<dbReference type="PANTHER" id="PTHR43784:SF2">
    <property type="entry name" value="GDSL-LIKE LIPASE_ACYLHYDROLASE, PUTATIVE (AFU_ORTHOLOGUE AFUA_2G00820)-RELATED"/>
    <property type="match status" value="1"/>
</dbReference>
<organism evidence="1 2">
    <name type="scientific">Biostraticola tofi</name>
    <dbReference type="NCBI Taxonomy" id="466109"/>
    <lineage>
        <taxon>Bacteria</taxon>
        <taxon>Pseudomonadati</taxon>
        <taxon>Pseudomonadota</taxon>
        <taxon>Gammaproteobacteria</taxon>
        <taxon>Enterobacterales</taxon>
        <taxon>Bruguierivoracaceae</taxon>
        <taxon>Biostraticola</taxon>
    </lineage>
</organism>
<evidence type="ECO:0000313" key="1">
    <source>
        <dbReference type="EMBL" id="TCV95073.1"/>
    </source>
</evidence>
<evidence type="ECO:0000313" key="2">
    <source>
        <dbReference type="Proteomes" id="UP000295719"/>
    </source>
</evidence>
<dbReference type="Pfam" id="PF00657">
    <property type="entry name" value="Lipase_GDSL"/>
    <property type="match status" value="1"/>
</dbReference>
<dbReference type="InterPro" id="IPR036514">
    <property type="entry name" value="SGNH_hydro_sf"/>
</dbReference>
<dbReference type="Proteomes" id="UP000295719">
    <property type="component" value="Unassembled WGS sequence"/>
</dbReference>
<dbReference type="InterPro" id="IPR001087">
    <property type="entry name" value="GDSL"/>
</dbReference>
<dbReference type="GO" id="GO:0016788">
    <property type="term" value="F:hydrolase activity, acting on ester bonds"/>
    <property type="evidence" value="ECO:0007669"/>
    <property type="project" value="InterPro"/>
</dbReference>
<dbReference type="EMBL" id="SMCR01000006">
    <property type="protein sequence ID" value="TCV95073.1"/>
    <property type="molecule type" value="Genomic_DNA"/>
</dbReference>
<dbReference type="RefSeq" id="WP_230468041.1">
    <property type="nucleotide sequence ID" value="NZ_SMCR01000006.1"/>
</dbReference>
<sequence>MNILIRSSAVARTWLMPALLAGGIITPAVSAEKFTMESPADSGAVWTASWQASPQPVWGKDFLFPTQVPAVLKDQTIRQLARISLGGRRMRIVLSNAYGQAPITLGKATVGLTQTGLNRAEIVNAPATSNPSADNRAPIIAGTPLARLPGQDDKLNINSLQIVTFGGQSSVTILPGAAVISDPIALRSSPLAQVAVSLYLPVATPVSTFHWDGRQTGWIVPGNRTAAAEWVATSSQSITARLLLTGIEVEAPPSSSALVVMGDSITDGAAASLDKDRRWPDFLAERLAPYNVAVVNAGISGARLLADGMGANALTRLDRDVLAQPGVKSAILMLGINDITWPGTAFAPHSPRPTLSALIAGYQQWVSQAHRRGVRAIGATLTPFKGALPGTPLADYFHPDKDRLRRQLNEWIRHSGVFDGVIDFDALLQDSTDPASLSARFDSGDRLHPGDEGNRAMAYAVSLTLLLPDLQDQADAKRNAVSGDH</sequence>